<dbReference type="STRING" id="5288.A0A5C5FZA0"/>
<evidence type="ECO:0000313" key="3">
    <source>
        <dbReference type="Proteomes" id="UP000311382"/>
    </source>
</evidence>
<reference evidence="2 3" key="1">
    <citation type="submission" date="2019-03" db="EMBL/GenBank/DDBJ databases">
        <title>Rhodosporidium diobovatum UCD-FST 08-225 genome sequencing, assembly, and annotation.</title>
        <authorList>
            <person name="Fakankun I.U."/>
            <person name="Fristensky B."/>
            <person name="Levin D.B."/>
        </authorList>
    </citation>
    <scope>NUCLEOTIDE SEQUENCE [LARGE SCALE GENOMIC DNA]</scope>
    <source>
        <strain evidence="2 3">UCD-FST 08-225</strain>
    </source>
</reference>
<feature type="chain" id="PRO_5022841934" evidence="1">
    <location>
        <begin position="29"/>
        <end position="301"/>
    </location>
</feature>
<keyword evidence="1" id="KW-0732">Signal</keyword>
<sequence>MPPPSSTRRRRALLGLVLVASHASSALASPLAKRDAVDEGGYYNPTSNGGRWLTYAANSGGTGEPINVVVSGDSDEVVHTADGFYDWSLSINFGSYLLDSQGVGSYAGECLGQTDGERQAANLGDGLGIRNQTELYRENFQDVTYGVCKESAQGGYHYRIWQQVGPEANSSAWFLAASEEESLSQNHMIVPNGYDLGRDEVVRRATVAGGTTSPITNRTYEVTAQNASGPGYFANVTTSEINHGIATDGIVAVLTVRVTSDPVTAKSISAASRALAAPSALVLAQGTALALFTTLALALLA</sequence>
<name>A0A5C5FZA0_9BASI</name>
<dbReference type="OrthoDB" id="2310204at2759"/>
<feature type="signal peptide" evidence="1">
    <location>
        <begin position="1"/>
        <end position="28"/>
    </location>
</feature>
<dbReference type="EMBL" id="SOZI01000030">
    <property type="protein sequence ID" value="TNY22163.1"/>
    <property type="molecule type" value="Genomic_DNA"/>
</dbReference>
<organism evidence="2 3">
    <name type="scientific">Rhodotorula diobovata</name>
    <dbReference type="NCBI Taxonomy" id="5288"/>
    <lineage>
        <taxon>Eukaryota</taxon>
        <taxon>Fungi</taxon>
        <taxon>Dikarya</taxon>
        <taxon>Basidiomycota</taxon>
        <taxon>Pucciniomycotina</taxon>
        <taxon>Microbotryomycetes</taxon>
        <taxon>Sporidiobolales</taxon>
        <taxon>Sporidiobolaceae</taxon>
        <taxon>Rhodotorula</taxon>
    </lineage>
</organism>
<comment type="caution">
    <text evidence="2">The sequence shown here is derived from an EMBL/GenBank/DDBJ whole genome shotgun (WGS) entry which is preliminary data.</text>
</comment>
<evidence type="ECO:0000313" key="2">
    <source>
        <dbReference type="EMBL" id="TNY22163.1"/>
    </source>
</evidence>
<dbReference type="AlphaFoldDB" id="A0A5C5FZA0"/>
<dbReference type="Proteomes" id="UP000311382">
    <property type="component" value="Unassembled WGS sequence"/>
</dbReference>
<gene>
    <name evidence="2" type="ORF">DMC30DRAFT_445552</name>
</gene>
<proteinExistence type="predicted"/>
<protein>
    <submittedName>
        <fullName evidence="2">Uncharacterized protein</fullName>
    </submittedName>
</protein>
<evidence type="ECO:0000256" key="1">
    <source>
        <dbReference type="SAM" id="SignalP"/>
    </source>
</evidence>
<accession>A0A5C5FZA0</accession>
<keyword evidence="3" id="KW-1185">Reference proteome</keyword>